<comment type="caution">
    <text evidence="2">The sequence shown here is derived from an EMBL/GenBank/DDBJ whole genome shotgun (WGS) entry which is preliminary data.</text>
</comment>
<proteinExistence type="predicted"/>
<evidence type="ECO:0000313" key="3">
    <source>
        <dbReference type="Proteomes" id="UP000615446"/>
    </source>
</evidence>
<name>A0A8H3LYI5_9GLOM</name>
<feature type="domain" description="DUF7431" evidence="1">
    <location>
        <begin position="332"/>
        <end position="542"/>
    </location>
</feature>
<dbReference type="AlphaFoldDB" id="A0A8H3LYI5"/>
<dbReference type="Pfam" id="PF24209">
    <property type="entry name" value="DUF7431"/>
    <property type="match status" value="1"/>
</dbReference>
<organism evidence="2 3">
    <name type="scientific">Rhizophagus clarus</name>
    <dbReference type="NCBI Taxonomy" id="94130"/>
    <lineage>
        <taxon>Eukaryota</taxon>
        <taxon>Fungi</taxon>
        <taxon>Fungi incertae sedis</taxon>
        <taxon>Mucoromycota</taxon>
        <taxon>Glomeromycotina</taxon>
        <taxon>Glomeromycetes</taxon>
        <taxon>Glomerales</taxon>
        <taxon>Glomeraceae</taxon>
        <taxon>Rhizophagus</taxon>
    </lineage>
</organism>
<reference evidence="2" key="1">
    <citation type="submission" date="2019-10" db="EMBL/GenBank/DDBJ databases">
        <title>Conservation and host-specific expression of non-tandemly repeated heterogenous ribosome RNA gene in arbuscular mycorrhizal fungi.</title>
        <authorList>
            <person name="Maeda T."/>
            <person name="Kobayashi Y."/>
            <person name="Nakagawa T."/>
            <person name="Ezawa T."/>
            <person name="Yamaguchi K."/>
            <person name="Bino T."/>
            <person name="Nishimoto Y."/>
            <person name="Shigenobu S."/>
            <person name="Kawaguchi M."/>
        </authorList>
    </citation>
    <scope>NUCLEOTIDE SEQUENCE</scope>
    <source>
        <strain evidence="2">HR1</strain>
    </source>
</reference>
<evidence type="ECO:0000259" key="1">
    <source>
        <dbReference type="Pfam" id="PF24209"/>
    </source>
</evidence>
<dbReference type="EMBL" id="BLAL01000242">
    <property type="protein sequence ID" value="GES95402.1"/>
    <property type="molecule type" value="Genomic_DNA"/>
</dbReference>
<evidence type="ECO:0000313" key="2">
    <source>
        <dbReference type="EMBL" id="GES95402.1"/>
    </source>
</evidence>
<gene>
    <name evidence="2" type="ORF">RCL2_002207500</name>
</gene>
<dbReference type="Proteomes" id="UP000615446">
    <property type="component" value="Unassembled WGS sequence"/>
</dbReference>
<protein>
    <recommendedName>
        <fullName evidence="1">DUF7431 domain-containing protein</fullName>
    </recommendedName>
</protein>
<accession>A0A8H3LYI5</accession>
<dbReference type="InterPro" id="IPR055854">
    <property type="entry name" value="DUF7431"/>
</dbReference>
<sequence length="568" mass="65997">MDSTNTQDDVDVTVQIDDPPSKLVLVNLNVKCKLLKVRERLEQNSKVRMNDTLSFANKINNNSSINGSLLAVIASEDEEKVTLKKIIDKKNKFVYLKSESEPDWKFLKDKFKLEYGRSETLEKANKRAFTIVDCEMNEIVDGYENISTIKINSEEAKTIKNDFLLTADIDMSNFAKFGMSIGNSNVINSNIVNNLDYSVIEYNKMSLKFKLEPTMEFNEAVNDIIDSKDPRKFKDIINEFGQFIPKEIILDGRELMLLQKKVLKKMLANILQIFKLFGGKQFGPNNFNEEDWIESLNDFKYWNCIKFKGLINIFQALSEELRKKVLLLVGKKILFTSIEDNPRLIIHCIQKKFRGRECKLKIRRVMTNFDFNRSDLNVKLKILKNEFNATNDKTIVKPLDLEYDSSILCFGIPVLRKLDDSSNSLVIGHHFFNDKENRKIGTYLFSYCLEKNHYVNLPNFTFYTLVISCYPNSGNYGISTFRHTNKIGKFLNLIKFNSFKSSPKFISLYSTGENECSPIFFKQKDSKINIKYINVDYNQDDCICKNKRFMKLAENNLKYAFLDPRNPN</sequence>